<feature type="chain" id="PRO_5013257258" description="Cytochrome b561 domain-containing protein" evidence="2">
    <location>
        <begin position="28"/>
        <end position="963"/>
    </location>
</feature>
<dbReference type="AlphaFoldDB" id="A0A226EF79"/>
<gene>
    <name evidence="3" type="ORF">Fcan01_08646</name>
</gene>
<feature type="signal peptide" evidence="2">
    <location>
        <begin position="1"/>
        <end position="27"/>
    </location>
</feature>
<feature type="transmembrane region" description="Helical" evidence="1">
    <location>
        <begin position="857"/>
        <end position="879"/>
    </location>
</feature>
<evidence type="ECO:0000313" key="3">
    <source>
        <dbReference type="EMBL" id="OXA55908.1"/>
    </source>
</evidence>
<evidence type="ECO:0000313" key="4">
    <source>
        <dbReference type="Proteomes" id="UP000198287"/>
    </source>
</evidence>
<name>A0A226EF79_FOLCA</name>
<accession>A0A226EF79</accession>
<evidence type="ECO:0008006" key="5">
    <source>
        <dbReference type="Google" id="ProtNLM"/>
    </source>
</evidence>
<feature type="transmembrane region" description="Helical" evidence="1">
    <location>
        <begin position="925"/>
        <end position="943"/>
    </location>
</feature>
<feature type="transmembrane region" description="Helical" evidence="1">
    <location>
        <begin position="900"/>
        <end position="919"/>
    </location>
</feature>
<keyword evidence="1" id="KW-1133">Transmembrane helix</keyword>
<keyword evidence="2" id="KW-0732">Signal</keyword>
<keyword evidence="1" id="KW-0812">Transmembrane</keyword>
<reference evidence="3 4" key="1">
    <citation type="submission" date="2015-12" db="EMBL/GenBank/DDBJ databases">
        <title>The genome of Folsomia candida.</title>
        <authorList>
            <person name="Faddeeva A."/>
            <person name="Derks M.F."/>
            <person name="Anvar Y."/>
            <person name="Smit S."/>
            <person name="Van Straalen N."/>
            <person name="Roelofs D."/>
        </authorList>
    </citation>
    <scope>NUCLEOTIDE SEQUENCE [LARGE SCALE GENOMIC DNA]</scope>
    <source>
        <strain evidence="3 4">VU population</strain>
        <tissue evidence="3">Whole body</tissue>
    </source>
</reference>
<dbReference type="STRING" id="158441.A0A226EF79"/>
<keyword evidence="1" id="KW-0472">Membrane</keyword>
<dbReference type="EMBL" id="LNIX01000004">
    <property type="protein sequence ID" value="OXA55908.1"/>
    <property type="molecule type" value="Genomic_DNA"/>
</dbReference>
<evidence type="ECO:0000256" key="1">
    <source>
        <dbReference type="SAM" id="Phobius"/>
    </source>
</evidence>
<dbReference type="Proteomes" id="UP000198287">
    <property type="component" value="Unassembled WGS sequence"/>
</dbReference>
<protein>
    <recommendedName>
        <fullName evidence="5">Cytochrome b561 domain-containing protein</fullName>
    </recommendedName>
</protein>
<evidence type="ECO:0000256" key="2">
    <source>
        <dbReference type="SAM" id="SignalP"/>
    </source>
</evidence>
<sequence length="963" mass="109147">MASISRPVRHLCPTAAPLFLLLLLVSAQMGAVSPQLYTYLEDIAQIWDLHLQNVDPDNKNAVKDPNDVASNYHKVRYVTCLALSPVYTTITINPGSELLEPWDLFRNQAPWNFNPHYFCSNVPNPRVRDDNDDPNKEAKPTISDEVGYRTPHSRFWMREPTSWHWFPRWTPSGPIRAQALQRAKGSETAYIFRIEATGIQSRGRFLKGWFHLKITLENDHNAGSGHTYQHSINESAVEHVRKNIVVDKMIVTARGRALVHSKPRYVNRKNQYARRSWVGGIGQFVQDFPNCAETGYTQEYVTQQFMPCGVVQYGEAVYGNNFYYTRTQNGAQTKYGKTQVNNATNFTEIHLNFKLDNSLCNRYYDLDFVANGIVIRKDKWDDNSVYPNFKNDRNIVAKRLRKLEEPIMRDPRLKLSYLADEMGVPKPAICSMLTEDLVVQRSISTRFVFSSSHAMHGPTFYENGDPDPRGVESVNCSVPLQGEWVMNNSTNFTWPGTKTKHRASVTAGADLVLNPDATADSTFGGAIKFVFNVPTSAELLNLHPPWYNDSGKPYTIENDEIRKKFGGRRTWTLQNGSYTSQAPGGAISAWTGWDDYYEYPSSGNTNKPEAHYHAAVQRVLNEFDWETYRAHAADRMPGAPPWVERCILYDKTPGTQYFAAYAHPYYDITCTGIDVQFDGKGYTRKPPRLAEMINSDTLEGQFPYGAKDTEQILPITGRCLDSIWNTEGYGRQRFAPPKCDSFFAQHNIVSVDPALGVVKKTVEAQRNNGARITHAKRLKQNSDRNEIICDLVKGMREAGFKECPLVPPRPFTILTTFAPGSKEDLLEKKLAARFKMTFRKSNAYKRGMMAAEDPFSLFVWVHLSLSFVTVLLFIVGLTRQVGSKAIFGVSLSHSATAHRIMGWTSVVISVLLFLLGGIRPIKREIRAVTIIMHGVMGFLFYWLGRKYHFTTKNGALPTDAIRC</sequence>
<organism evidence="3 4">
    <name type="scientific">Folsomia candida</name>
    <name type="common">Springtail</name>
    <dbReference type="NCBI Taxonomy" id="158441"/>
    <lineage>
        <taxon>Eukaryota</taxon>
        <taxon>Metazoa</taxon>
        <taxon>Ecdysozoa</taxon>
        <taxon>Arthropoda</taxon>
        <taxon>Hexapoda</taxon>
        <taxon>Collembola</taxon>
        <taxon>Entomobryomorpha</taxon>
        <taxon>Isotomoidea</taxon>
        <taxon>Isotomidae</taxon>
        <taxon>Proisotominae</taxon>
        <taxon>Folsomia</taxon>
    </lineage>
</organism>
<proteinExistence type="predicted"/>
<comment type="caution">
    <text evidence="3">The sequence shown here is derived from an EMBL/GenBank/DDBJ whole genome shotgun (WGS) entry which is preliminary data.</text>
</comment>
<keyword evidence="4" id="KW-1185">Reference proteome</keyword>